<dbReference type="InterPro" id="IPR027843">
    <property type="entry name" value="DUF4440"/>
</dbReference>
<dbReference type="EMBL" id="JADKFW010000015">
    <property type="protein sequence ID" value="MBK9719115.1"/>
    <property type="molecule type" value="Genomic_DNA"/>
</dbReference>
<dbReference type="SUPFAM" id="SSF54427">
    <property type="entry name" value="NTF2-like"/>
    <property type="match status" value="1"/>
</dbReference>
<protein>
    <submittedName>
        <fullName evidence="2">Nuclear transport factor 2 family protein</fullName>
    </submittedName>
</protein>
<dbReference type="Pfam" id="PF14534">
    <property type="entry name" value="DUF4440"/>
    <property type="match status" value="1"/>
</dbReference>
<dbReference type="Gene3D" id="3.10.450.50">
    <property type="match status" value="1"/>
</dbReference>
<sequence length="142" mass="16501">MTISKHILILILITIINVTGHSQKSSGILRTISYFNEALINKNLKEIDKLTHPHLSYGHSNAWIETKKEFLQNIQSNYIQYKSIKCDTVQIIKTKKIITARYNAQFTVSLKDKPIDLTLHVCQTWTKRHGRWVLLSRQSTKI</sequence>
<feature type="domain" description="DUF4440" evidence="1">
    <location>
        <begin position="32"/>
        <end position="134"/>
    </location>
</feature>
<evidence type="ECO:0000313" key="3">
    <source>
        <dbReference type="Proteomes" id="UP000808349"/>
    </source>
</evidence>
<organism evidence="2 3">
    <name type="scientific">Candidatus Defluviibacterium haderslevense</name>
    <dbReference type="NCBI Taxonomy" id="2981993"/>
    <lineage>
        <taxon>Bacteria</taxon>
        <taxon>Pseudomonadati</taxon>
        <taxon>Bacteroidota</taxon>
        <taxon>Saprospiria</taxon>
        <taxon>Saprospirales</taxon>
        <taxon>Saprospiraceae</taxon>
        <taxon>Candidatus Defluviibacterium</taxon>
    </lineage>
</organism>
<evidence type="ECO:0000313" key="2">
    <source>
        <dbReference type="EMBL" id="MBK9719115.1"/>
    </source>
</evidence>
<dbReference type="AlphaFoldDB" id="A0A9D7SAM6"/>
<gene>
    <name evidence="2" type="ORF">IPO85_16675</name>
</gene>
<dbReference type="InterPro" id="IPR032710">
    <property type="entry name" value="NTF2-like_dom_sf"/>
</dbReference>
<proteinExistence type="predicted"/>
<name>A0A9D7SAM6_9BACT</name>
<reference evidence="2 3" key="1">
    <citation type="submission" date="2020-10" db="EMBL/GenBank/DDBJ databases">
        <title>Connecting structure to function with the recovery of over 1000 high-quality activated sludge metagenome-assembled genomes encoding full-length rRNA genes using long-read sequencing.</title>
        <authorList>
            <person name="Singleton C.M."/>
            <person name="Petriglieri F."/>
            <person name="Kristensen J.M."/>
            <person name="Kirkegaard R.H."/>
            <person name="Michaelsen T.Y."/>
            <person name="Andersen M.H."/>
            <person name="Karst S.M."/>
            <person name="Dueholm M.S."/>
            <person name="Nielsen P.H."/>
            <person name="Albertsen M."/>
        </authorList>
    </citation>
    <scope>NUCLEOTIDE SEQUENCE [LARGE SCALE GENOMIC DNA]</scope>
    <source>
        <strain evidence="2">Ribe_18-Q3-R11-54_BAT3C.373</strain>
    </source>
</reference>
<dbReference type="Proteomes" id="UP000808349">
    <property type="component" value="Unassembled WGS sequence"/>
</dbReference>
<comment type="caution">
    <text evidence="2">The sequence shown here is derived from an EMBL/GenBank/DDBJ whole genome shotgun (WGS) entry which is preliminary data.</text>
</comment>
<accession>A0A9D7SAM6</accession>
<evidence type="ECO:0000259" key="1">
    <source>
        <dbReference type="Pfam" id="PF14534"/>
    </source>
</evidence>